<dbReference type="HOGENOM" id="CLU_065304_0_0_2"/>
<dbReference type="Proteomes" id="UP000015502">
    <property type="component" value="Chromosome"/>
</dbReference>
<dbReference type="GeneID" id="16549807"/>
<dbReference type="OrthoDB" id="101938at2157"/>
<reference evidence="1 2" key="1">
    <citation type="journal article" date="2012" name="J. Bacteriol.">
        <title>Genome sequence of the model hyperthermophilic archaeon Thermococcus litoralis NS-C.</title>
        <authorList>
            <person name="Gardner A.F."/>
            <person name="Kumar S."/>
            <person name="Perler F.B."/>
        </authorList>
    </citation>
    <scope>NUCLEOTIDE SEQUENCE [LARGE SCALE GENOMIC DNA]</scope>
    <source>
        <strain evidence="2">ATCC 51850 / DSM 5473 / JCM 8560 / NS-C</strain>
    </source>
</reference>
<evidence type="ECO:0000313" key="1">
    <source>
        <dbReference type="EMBL" id="EHR77416.1"/>
    </source>
</evidence>
<proteinExistence type="predicted"/>
<dbReference type="STRING" id="523849.OCC_13116"/>
<sequence>MSFSILFFPKDEEGLKAHFKYDITLNFEINGEVIKTLCSGREAVFSAIYLLAFCSASCEGIKELEMRSGLCTTFLSDVEQCRSAKGKLVTDFGSIEPSVVFAFTKKSDKVRIEVLVDYEIEYYKTFEVSLSEVAKSVLEFLESVVSIVGDDKLRRSLEIAKDIATREGLIAPSAEEGFKITVDWVGEFKCGSKRMPLLYSGVRARRVLFSGIVDPLSFASELINLAILTEESREETSTPVPLAYRDWFREALALIGTVGKKKPAMILTLGSFDPRPIFVFRDSGELLLVSPSRKTVARVPAKDIVPAVSSAVLDVVGWLKKWDDTEYPGYVSKEKAISMITEELERIKQKKPAGGREETHPL</sequence>
<dbReference type="InterPro" id="IPR038081">
    <property type="entry name" value="CalX-like_sf"/>
</dbReference>
<dbReference type="EMBL" id="CP006670">
    <property type="protein sequence ID" value="EHR77416.1"/>
    <property type="molecule type" value="Genomic_DNA"/>
</dbReference>
<organism evidence="1 2">
    <name type="scientific">Thermococcus litoralis (strain ATCC 51850 / DSM 5473 / JCM 8560 / NS-C)</name>
    <dbReference type="NCBI Taxonomy" id="523849"/>
    <lineage>
        <taxon>Archaea</taxon>
        <taxon>Methanobacteriati</taxon>
        <taxon>Methanobacteriota</taxon>
        <taxon>Thermococci</taxon>
        <taxon>Thermococcales</taxon>
        <taxon>Thermococcaceae</taxon>
        <taxon>Thermococcus</taxon>
    </lineage>
</organism>
<dbReference type="AlphaFoldDB" id="H3ZRL0"/>
<gene>
    <name evidence="1" type="ORF">OCC_13116</name>
</gene>
<keyword evidence="2" id="KW-1185">Reference proteome</keyword>
<dbReference type="RefSeq" id="WP_004070248.1">
    <property type="nucleotide sequence ID" value="NC_022084.1"/>
</dbReference>
<accession>H3ZRL0</accession>
<evidence type="ECO:0000313" key="2">
    <source>
        <dbReference type="Proteomes" id="UP000015502"/>
    </source>
</evidence>
<name>H3ZRL0_THELN</name>
<dbReference type="PaxDb" id="523849-OCC_13116"/>
<dbReference type="KEGG" id="tlt:OCC_13116"/>
<protein>
    <submittedName>
        <fullName evidence="1">Uncharacterized protein</fullName>
    </submittedName>
</protein>
<dbReference type="SUPFAM" id="SSF141072">
    <property type="entry name" value="CalX-like"/>
    <property type="match status" value="1"/>
</dbReference>